<proteinExistence type="inferred from homology"/>
<dbReference type="Gene3D" id="3.40.50.10810">
    <property type="entry name" value="Tandem AAA-ATPase domain"/>
    <property type="match status" value="1"/>
</dbReference>
<gene>
    <name evidence="15" type="ORF">NSK_005026</name>
</gene>
<dbReference type="EMBL" id="SDOX01000021">
    <property type="protein sequence ID" value="TFJ83931.1"/>
    <property type="molecule type" value="Genomic_DNA"/>
</dbReference>
<dbReference type="InterPro" id="IPR050496">
    <property type="entry name" value="SNF2_RAD54_helicase_repair"/>
</dbReference>
<dbReference type="CDD" id="cd18793">
    <property type="entry name" value="SF2_C_SNF"/>
    <property type="match status" value="1"/>
</dbReference>
<dbReference type="GO" id="GO:0007131">
    <property type="term" value="P:reciprocal meiotic recombination"/>
    <property type="evidence" value="ECO:0007669"/>
    <property type="project" value="TreeGrafter"/>
</dbReference>
<dbReference type="PANTHER" id="PTHR45629:SF7">
    <property type="entry name" value="DNA EXCISION REPAIR PROTEIN ERCC-6-RELATED"/>
    <property type="match status" value="1"/>
</dbReference>
<dbReference type="InterPro" id="IPR027417">
    <property type="entry name" value="P-loop_NTPase"/>
</dbReference>
<dbReference type="GO" id="GO:0015616">
    <property type="term" value="F:DNA translocase activity"/>
    <property type="evidence" value="ECO:0007669"/>
    <property type="project" value="TreeGrafter"/>
</dbReference>
<accession>A0A4D9CX44</accession>
<comment type="caution">
    <text evidence="15">The sequence shown here is derived from an EMBL/GenBank/DDBJ whole genome shotgun (WGS) entry which is preliminary data.</text>
</comment>
<feature type="region of interest" description="Disordered" evidence="12">
    <location>
        <begin position="1159"/>
        <end position="1291"/>
    </location>
</feature>
<dbReference type="EC" id="3.1.3.89" evidence="8"/>
<dbReference type="SMART" id="SM00487">
    <property type="entry name" value="DEXDc"/>
    <property type="match status" value="1"/>
</dbReference>
<sequence>MASDMSSQLATNVSPPSASQALDFLRVVGKLKTLKRTGWVNNKVALPESVADHMYRMAMCSFLITDPALDRTRLMKLAVVHDLAEALVGDIVPHDERYTKELKRTLEEDAIRSIAGDLGHEGISAEIVSLWLEYEDQSTPEARVVKDFDKFEMILQADEYERSQPEQNLEDFFQSTANAFQHPQCFVAKALQAAKVAAITSGQNEDVQHILLHCDESMQPAPSSVGCITVSQDKENGLAFTGHPSTLSSSTSTSSNTIKSSTEDFPHATGRSIFRKVLKSAFKPPSKKVTQPSTIFTASSSSSTSSATLNSSTLSSSFVTSRPAPTDPLAACTIVKDCEEGGTKRFIAMYTKNTQKKKKTWLEGVLLVEPMPGGNSKLSLQSESGKVEARKTLYAGLDAVKEGDNLTMMHFQVEVGEPRAAVVPGLLAGMLDGHEEESKNEWGHGTRKLTFGSKFMVKAPAKAMPGGSASARGHSSAPARPLEPRVVKEDELLLYDPAWGTEKQTRPAGRHLKGEVPTKPVVLEAFLGRILRPHQREGVAFLWRCLTGRGQPSRMGRGAILADDMGLGKTLQTIALLWALTRQSPFQHRYADVEKAVVVCPSSLLNQWAAELKKWLQVRLSFMVVDSAMGKALGKGDAKEQVNTFCTSSGQHSTVLFISYEGYRIHAAALNACQQIGLLICDEAHRLKEGGSKTLVALAASPAQARLALTGTPVQNDLEEFYSLVDFVNPGVLGTISSFRSNYISPILRARDPKASSVTKQCGEQRTREVMALISRFFLRRTAAAILKTLIPPKTSLVVFCRLAPVQRKLYQEVVRIGLMPGVMGHDPAVASALGLKMIDALRKICNHPCFFSTEVSPERSEDIGREGEGRGGLSESAIIKILRTTRSNSAADLDGDKKGGSKSGKMGGGTKSAGGKTRTSLRCPIGMSGKLAVTEELLEAIYAQTADRVVVCSSYTLSLDMLQDLCQARGWHVLRLDGSVSISQRHGLVEAFNRGAGCPAREKEDPFVFLLSTRAGGQGLNLVGGNRLILFDSCFNPSADLQAQARVWRDGQRKPCVLYRLLSAGTMEEKVFQRQISKRELHSTLVENTAHETRNFSPDELRKLFVLAGPHVRCETYDLLRSGGGRAEGKREWKDYTGPKDIPDACLRSVVEAQGTGGSLVNFVHEEEDGRGEEEDKEKKRGDDEGDGDMGLDSRLVHEEDAVEDEEVSGFGGSVAVEGSDEAAIRKRKKIVVSCETESDDEFQSIEGRSGEKDSGRGAAIGPTSAGGSRDAEEGYDMEEEEEWETLMNS</sequence>
<organism evidence="15 16">
    <name type="scientific">Nannochloropsis salina CCMP1776</name>
    <dbReference type="NCBI Taxonomy" id="1027361"/>
    <lineage>
        <taxon>Eukaryota</taxon>
        <taxon>Sar</taxon>
        <taxon>Stramenopiles</taxon>
        <taxon>Ochrophyta</taxon>
        <taxon>Eustigmatophyceae</taxon>
        <taxon>Eustigmatales</taxon>
        <taxon>Monodopsidaceae</taxon>
        <taxon>Microchloropsis</taxon>
        <taxon>Microchloropsis salina</taxon>
    </lineage>
</organism>
<feature type="region of interest" description="Disordered" evidence="12">
    <location>
        <begin position="891"/>
        <end position="922"/>
    </location>
</feature>
<comment type="function">
    <text evidence="5">Catalyzes the dephosphorylation of the nucleoside 5'-monophosphates deoxyadenosine monophosphate (dAMP), deoxycytidine monophosphate (dCMP), deoxyguanosine monophosphate (dGMP) and deoxythymidine monophosphate (dTMP).</text>
</comment>
<comment type="similarity">
    <text evidence="6">Belongs to the HDDC2 family.</text>
</comment>
<dbReference type="Pfam" id="PF00176">
    <property type="entry name" value="SNF2-rel_dom"/>
    <property type="match status" value="1"/>
</dbReference>
<dbReference type="OrthoDB" id="413460at2759"/>
<dbReference type="Proteomes" id="UP000355283">
    <property type="component" value="Unassembled WGS sequence"/>
</dbReference>
<evidence type="ECO:0000313" key="15">
    <source>
        <dbReference type="EMBL" id="TFJ83931.1"/>
    </source>
</evidence>
<feature type="domain" description="Helicase C-terminal" evidence="14">
    <location>
        <begin position="938"/>
        <end position="1098"/>
    </location>
</feature>
<dbReference type="InterPro" id="IPR001650">
    <property type="entry name" value="Helicase_C-like"/>
</dbReference>
<evidence type="ECO:0000259" key="14">
    <source>
        <dbReference type="PROSITE" id="PS51194"/>
    </source>
</evidence>
<comment type="cofactor">
    <cofactor evidence="2">
        <name>Mn(2+)</name>
        <dbReference type="ChEBI" id="CHEBI:29035"/>
    </cofactor>
</comment>
<dbReference type="GO" id="GO:0002953">
    <property type="term" value="F:5'-deoxynucleotidase activity"/>
    <property type="evidence" value="ECO:0007669"/>
    <property type="project" value="UniProtKB-EC"/>
</dbReference>
<comment type="cofactor">
    <cofactor evidence="3">
        <name>Co(2+)</name>
        <dbReference type="ChEBI" id="CHEBI:48828"/>
    </cofactor>
</comment>
<dbReference type="PROSITE" id="PS51192">
    <property type="entry name" value="HELICASE_ATP_BIND_1"/>
    <property type="match status" value="1"/>
</dbReference>
<evidence type="ECO:0000256" key="10">
    <source>
        <dbReference type="ARBA" id="ARBA00022801"/>
    </source>
</evidence>
<dbReference type="PANTHER" id="PTHR45629">
    <property type="entry name" value="SNF2/RAD54 FAMILY MEMBER"/>
    <property type="match status" value="1"/>
</dbReference>
<feature type="region of interest" description="Disordered" evidence="12">
    <location>
        <begin position="238"/>
        <end position="265"/>
    </location>
</feature>
<dbReference type="InterPro" id="IPR049730">
    <property type="entry name" value="SNF2/RAD54-like_C"/>
</dbReference>
<evidence type="ECO:0000313" key="16">
    <source>
        <dbReference type="Proteomes" id="UP000355283"/>
    </source>
</evidence>
<dbReference type="Gene3D" id="3.40.50.300">
    <property type="entry name" value="P-loop containing nucleotide triphosphate hydrolases"/>
    <property type="match status" value="1"/>
</dbReference>
<evidence type="ECO:0000256" key="4">
    <source>
        <dbReference type="ARBA" id="ARBA00001946"/>
    </source>
</evidence>
<dbReference type="GO" id="GO:0046872">
    <property type="term" value="F:metal ion binding"/>
    <property type="evidence" value="ECO:0007669"/>
    <property type="project" value="UniProtKB-KW"/>
</dbReference>
<feature type="compositionally biased region" description="Gly residues" evidence="12">
    <location>
        <begin position="902"/>
        <end position="913"/>
    </location>
</feature>
<dbReference type="GO" id="GO:0005634">
    <property type="term" value="C:nucleus"/>
    <property type="evidence" value="ECO:0007669"/>
    <property type="project" value="TreeGrafter"/>
</dbReference>
<evidence type="ECO:0000256" key="5">
    <source>
        <dbReference type="ARBA" id="ARBA00004074"/>
    </source>
</evidence>
<dbReference type="GO" id="GO:0000724">
    <property type="term" value="P:double-strand break repair via homologous recombination"/>
    <property type="evidence" value="ECO:0007669"/>
    <property type="project" value="TreeGrafter"/>
</dbReference>
<dbReference type="InterPro" id="IPR006674">
    <property type="entry name" value="HD_domain"/>
</dbReference>
<keyword evidence="11" id="KW-0460">Magnesium</keyword>
<keyword evidence="9" id="KW-0479">Metal-binding</keyword>
<evidence type="ECO:0000256" key="6">
    <source>
        <dbReference type="ARBA" id="ARBA00009999"/>
    </source>
</evidence>
<evidence type="ECO:0000256" key="11">
    <source>
        <dbReference type="ARBA" id="ARBA00022842"/>
    </source>
</evidence>
<comment type="cofactor">
    <cofactor evidence="4">
        <name>Mg(2+)</name>
        <dbReference type="ChEBI" id="CHEBI:18420"/>
    </cofactor>
</comment>
<name>A0A4D9CX44_9STRA</name>
<dbReference type="SUPFAM" id="SSF52540">
    <property type="entry name" value="P-loop containing nucleoside triphosphate hydrolases"/>
    <property type="match status" value="2"/>
</dbReference>
<dbReference type="GO" id="GO:0009159">
    <property type="term" value="P:deoxyribonucleoside monophosphate catabolic process"/>
    <property type="evidence" value="ECO:0007669"/>
    <property type="project" value="UniProtKB-ARBA"/>
</dbReference>
<keyword evidence="16" id="KW-1185">Reference proteome</keyword>
<evidence type="ECO:0000256" key="9">
    <source>
        <dbReference type="ARBA" id="ARBA00022723"/>
    </source>
</evidence>
<evidence type="ECO:0000256" key="1">
    <source>
        <dbReference type="ARBA" id="ARBA00001638"/>
    </source>
</evidence>
<keyword evidence="10" id="KW-0378">Hydrolase</keyword>
<dbReference type="Pfam" id="PF00271">
    <property type="entry name" value="Helicase_C"/>
    <property type="match status" value="1"/>
</dbReference>
<dbReference type="GO" id="GO:0005524">
    <property type="term" value="F:ATP binding"/>
    <property type="evidence" value="ECO:0007669"/>
    <property type="project" value="InterPro"/>
</dbReference>
<reference evidence="15 16" key="1">
    <citation type="submission" date="2019-01" db="EMBL/GenBank/DDBJ databases">
        <title>Nuclear Genome Assembly of the Microalgal Biofuel strain Nannochloropsis salina CCMP1776.</title>
        <authorList>
            <person name="Hovde B."/>
        </authorList>
    </citation>
    <scope>NUCLEOTIDE SEQUENCE [LARGE SCALE GENOMIC DNA]</scope>
    <source>
        <strain evidence="15 16">CCMP1776</strain>
    </source>
</reference>
<evidence type="ECO:0000259" key="13">
    <source>
        <dbReference type="PROSITE" id="PS51192"/>
    </source>
</evidence>
<dbReference type="SMART" id="SM00471">
    <property type="entry name" value="HDc"/>
    <property type="match status" value="1"/>
</dbReference>
<dbReference type="CDD" id="cd18004">
    <property type="entry name" value="DEXHc_RAD54"/>
    <property type="match status" value="1"/>
</dbReference>
<evidence type="ECO:0000256" key="8">
    <source>
        <dbReference type="ARBA" id="ARBA00012964"/>
    </source>
</evidence>
<comment type="catalytic activity">
    <reaction evidence="1">
        <text>a 2'-deoxyribonucleoside 5'-phosphate + H2O = a 2'-deoxyribonucleoside + phosphate</text>
        <dbReference type="Rhea" id="RHEA:36167"/>
        <dbReference type="ChEBI" id="CHEBI:15377"/>
        <dbReference type="ChEBI" id="CHEBI:18274"/>
        <dbReference type="ChEBI" id="CHEBI:43474"/>
        <dbReference type="ChEBI" id="CHEBI:65317"/>
        <dbReference type="EC" id="3.1.3.89"/>
    </reaction>
</comment>
<feature type="compositionally biased region" description="Acidic residues" evidence="12">
    <location>
        <begin position="1167"/>
        <end position="1177"/>
    </location>
</feature>
<feature type="compositionally biased region" description="Acidic residues" evidence="12">
    <location>
        <begin position="1275"/>
        <end position="1291"/>
    </location>
</feature>
<evidence type="ECO:0000256" key="12">
    <source>
        <dbReference type="SAM" id="MobiDB-lite"/>
    </source>
</evidence>
<comment type="subunit">
    <text evidence="7">Homodimer.</text>
</comment>
<dbReference type="SUPFAM" id="SSF109604">
    <property type="entry name" value="HD-domain/PDEase-like"/>
    <property type="match status" value="1"/>
</dbReference>
<dbReference type="FunFam" id="1.10.3210.10:FF:000011">
    <property type="entry name" value="HD domain-containing protein 2"/>
    <property type="match status" value="1"/>
</dbReference>
<dbReference type="InterPro" id="IPR003607">
    <property type="entry name" value="HD/PDEase_dom"/>
</dbReference>
<dbReference type="Gene3D" id="1.10.3210.10">
    <property type="entry name" value="Hypothetical protein af1432"/>
    <property type="match status" value="1"/>
</dbReference>
<evidence type="ECO:0000256" key="2">
    <source>
        <dbReference type="ARBA" id="ARBA00001936"/>
    </source>
</evidence>
<dbReference type="InterPro" id="IPR014001">
    <property type="entry name" value="Helicase_ATP-bd"/>
</dbReference>
<dbReference type="InterPro" id="IPR038718">
    <property type="entry name" value="SNF2-like_sf"/>
</dbReference>
<dbReference type="PROSITE" id="PS51194">
    <property type="entry name" value="HELICASE_CTER"/>
    <property type="match status" value="1"/>
</dbReference>
<feature type="domain" description="Helicase ATP-binding" evidence="13">
    <location>
        <begin position="550"/>
        <end position="731"/>
    </location>
</feature>
<feature type="compositionally biased region" description="Low complexity" evidence="12">
    <location>
        <begin position="245"/>
        <end position="260"/>
    </location>
</feature>
<dbReference type="SMART" id="SM00490">
    <property type="entry name" value="HELICc"/>
    <property type="match status" value="1"/>
</dbReference>
<evidence type="ECO:0000256" key="3">
    <source>
        <dbReference type="ARBA" id="ARBA00001941"/>
    </source>
</evidence>
<feature type="region of interest" description="Disordered" evidence="12">
    <location>
        <begin position="285"/>
        <end position="309"/>
    </location>
</feature>
<dbReference type="InterPro" id="IPR000330">
    <property type="entry name" value="SNF2_N"/>
</dbReference>
<evidence type="ECO:0000256" key="7">
    <source>
        <dbReference type="ARBA" id="ARBA00011738"/>
    </source>
</evidence>
<protein>
    <recommendedName>
        <fullName evidence="8">5'-deoxynucleotidase</fullName>
        <ecNumber evidence="8">3.1.3.89</ecNumber>
    </recommendedName>
</protein>
<dbReference type="Pfam" id="PF13023">
    <property type="entry name" value="HD_3"/>
    <property type="match status" value="1"/>
</dbReference>
<dbReference type="Gene3D" id="1.20.120.850">
    <property type="entry name" value="SWI2/SNF2 ATPases, N-terminal domain"/>
    <property type="match status" value="1"/>
</dbReference>
<feature type="compositionally biased region" description="Low complexity" evidence="12">
    <location>
        <begin position="293"/>
        <end position="309"/>
    </location>
</feature>